<organism evidence="2 3">
    <name type="scientific">Agrobacterium larrymoorei</name>
    <dbReference type="NCBI Taxonomy" id="160699"/>
    <lineage>
        <taxon>Bacteria</taxon>
        <taxon>Pseudomonadati</taxon>
        <taxon>Pseudomonadota</taxon>
        <taxon>Alphaproteobacteria</taxon>
        <taxon>Hyphomicrobiales</taxon>
        <taxon>Rhizobiaceae</taxon>
        <taxon>Rhizobium/Agrobacterium group</taxon>
        <taxon>Agrobacterium</taxon>
    </lineage>
</organism>
<sequence length="145" mass="15267">MSIELVPVSGSDAEFKHTLVRAGLPTADLEDEGRSFFRAVTSNGDTVGYCGLEACGGDVLLRSLVVLESFRGRGFGRTLAEATVEKAGQDVGVFLATTSAAPIFERLGFVPVDRHDVPVAVLSTRQLSGICPSSATIMKLSRPPA</sequence>
<dbReference type="NCBIfam" id="NF040501">
    <property type="entry name" value="resist_ArsN2"/>
    <property type="match status" value="1"/>
</dbReference>
<dbReference type="GO" id="GO:0016747">
    <property type="term" value="F:acyltransferase activity, transferring groups other than amino-acyl groups"/>
    <property type="evidence" value="ECO:0007669"/>
    <property type="project" value="InterPro"/>
</dbReference>
<evidence type="ECO:0000313" key="2">
    <source>
        <dbReference type="EMBL" id="WHA43269.1"/>
    </source>
</evidence>
<dbReference type="Gene3D" id="3.40.630.30">
    <property type="match status" value="1"/>
</dbReference>
<dbReference type="AlphaFoldDB" id="A0AAF0HEW8"/>
<dbReference type="EMBL" id="CP124734">
    <property type="protein sequence ID" value="WHA43269.1"/>
    <property type="molecule type" value="Genomic_DNA"/>
</dbReference>
<name>A0AAF0HEW8_9HYPH</name>
<dbReference type="RefSeq" id="WP_137395213.1">
    <property type="nucleotide sequence ID" value="NZ_CP124734.1"/>
</dbReference>
<accession>A0AAF0HEW8</accession>
<feature type="domain" description="N-acetyltransferase" evidence="1">
    <location>
        <begin position="3"/>
        <end position="143"/>
    </location>
</feature>
<gene>
    <name evidence="2" type="primary">arsN2</name>
    <name evidence="2" type="ORF">CFBP5477_018665</name>
</gene>
<evidence type="ECO:0000313" key="3">
    <source>
        <dbReference type="Proteomes" id="UP000298664"/>
    </source>
</evidence>
<reference evidence="2" key="1">
    <citation type="submission" date="2023-05" db="EMBL/GenBank/DDBJ databases">
        <title>Complete genome sequence of Agrobacterium larrymoorei CFBP5477.</title>
        <authorList>
            <person name="Yen H.-C."/>
            <person name="Chou L."/>
            <person name="Lin Y.-C."/>
            <person name="Lai E.-M."/>
            <person name="Kuo C.-H."/>
        </authorList>
    </citation>
    <scope>NUCLEOTIDE SEQUENCE</scope>
    <source>
        <strain evidence="2">CFBP5477</strain>
    </source>
</reference>
<dbReference type="InterPro" id="IPR016181">
    <property type="entry name" value="Acyl_CoA_acyltransferase"/>
</dbReference>
<dbReference type="Proteomes" id="UP000298664">
    <property type="component" value="Chromosome Linear"/>
</dbReference>
<dbReference type="Pfam" id="PF13508">
    <property type="entry name" value="Acetyltransf_7"/>
    <property type="match status" value="1"/>
</dbReference>
<dbReference type="InterPro" id="IPR000182">
    <property type="entry name" value="GNAT_dom"/>
</dbReference>
<evidence type="ECO:0000259" key="1">
    <source>
        <dbReference type="PROSITE" id="PS51186"/>
    </source>
</evidence>
<proteinExistence type="predicted"/>
<dbReference type="CDD" id="cd04301">
    <property type="entry name" value="NAT_SF"/>
    <property type="match status" value="1"/>
</dbReference>
<dbReference type="PROSITE" id="PS51186">
    <property type="entry name" value="GNAT"/>
    <property type="match status" value="1"/>
</dbReference>
<protein>
    <submittedName>
        <fullName evidence="2">Arsenic resistance N-acetyltransferase ArsN2</fullName>
    </submittedName>
</protein>
<dbReference type="SUPFAM" id="SSF55729">
    <property type="entry name" value="Acyl-CoA N-acyltransferases (Nat)"/>
    <property type="match status" value="1"/>
</dbReference>